<dbReference type="AlphaFoldDB" id="A0A8H7CD96"/>
<gene>
    <name evidence="1" type="ORF">MVEN_02402400</name>
</gene>
<evidence type="ECO:0000313" key="1">
    <source>
        <dbReference type="EMBL" id="KAF7332965.1"/>
    </source>
</evidence>
<dbReference type="EMBL" id="JACAZI010000031">
    <property type="protein sequence ID" value="KAF7332965.1"/>
    <property type="molecule type" value="Genomic_DNA"/>
</dbReference>
<keyword evidence="2" id="KW-1185">Reference proteome</keyword>
<dbReference type="Proteomes" id="UP000620124">
    <property type="component" value="Unassembled WGS sequence"/>
</dbReference>
<protein>
    <submittedName>
        <fullName evidence="1">Uncharacterized protein</fullName>
    </submittedName>
</protein>
<proteinExistence type="predicted"/>
<name>A0A8H7CD96_9AGAR</name>
<accession>A0A8H7CD96</accession>
<reference evidence="1" key="1">
    <citation type="submission" date="2020-05" db="EMBL/GenBank/DDBJ databases">
        <title>Mycena genomes resolve the evolution of fungal bioluminescence.</title>
        <authorList>
            <person name="Tsai I.J."/>
        </authorList>
    </citation>
    <scope>NUCLEOTIDE SEQUENCE</scope>
    <source>
        <strain evidence="1">CCC161011</strain>
    </source>
</reference>
<evidence type="ECO:0000313" key="2">
    <source>
        <dbReference type="Proteomes" id="UP000620124"/>
    </source>
</evidence>
<organism evidence="1 2">
    <name type="scientific">Mycena venus</name>
    <dbReference type="NCBI Taxonomy" id="2733690"/>
    <lineage>
        <taxon>Eukaryota</taxon>
        <taxon>Fungi</taxon>
        <taxon>Dikarya</taxon>
        <taxon>Basidiomycota</taxon>
        <taxon>Agaricomycotina</taxon>
        <taxon>Agaricomycetes</taxon>
        <taxon>Agaricomycetidae</taxon>
        <taxon>Agaricales</taxon>
        <taxon>Marasmiineae</taxon>
        <taxon>Mycenaceae</taxon>
        <taxon>Mycena</taxon>
    </lineage>
</organism>
<comment type="caution">
    <text evidence="1">The sequence shown here is derived from an EMBL/GenBank/DDBJ whole genome shotgun (WGS) entry which is preliminary data.</text>
</comment>
<sequence length="402" mass="44434">MSTALGPCRSFSPEYPFVSRRHPLYRVPSHLTSSPTRFMTSLVSHSPVDEFSPPPVTKKGKREGCRAMTTIARLCRTLLSRCICVARPQPAAFPLLRLDIVTYQSTLSFFPTRICNLPAKLWPLAARTVLPSHQRQYACRGAVQVLALLDFGSLLASPFTHPPLVHRVVFSFAPPSPLTPLGFLAHFGCCCIWQLMAFSQRRRCFRASRVLSSPSRRAGGEALKQPGSLSAYLRHGVDHHPHKDDLKATQGMAVAAPAPRFSLPARFPARGGLFGSGRAPGSLSAHLYRAVDPHPHKHDLKAMQRIEGGDRSSPASPPQRFSVDIIMIISGTQRARETVLCVRGEYVRWTDFSHRSFHLQCLAFTAFLARSSFGGCFTSAITDTPRASRRRCGFLFCSALRA</sequence>